<evidence type="ECO:0000256" key="2">
    <source>
        <dbReference type="ARBA" id="ARBA00022475"/>
    </source>
</evidence>
<dbReference type="Proteomes" id="UP000727993">
    <property type="component" value="Unassembled WGS sequence"/>
</dbReference>
<feature type="transmembrane region" description="Helical" evidence="6">
    <location>
        <begin position="37"/>
        <end position="59"/>
    </location>
</feature>
<accession>A0A936NCF8</accession>
<evidence type="ECO:0000313" key="8">
    <source>
        <dbReference type="Proteomes" id="UP000727993"/>
    </source>
</evidence>
<evidence type="ECO:0000256" key="3">
    <source>
        <dbReference type="ARBA" id="ARBA00022692"/>
    </source>
</evidence>
<comment type="subcellular location">
    <subcellularLocation>
        <location evidence="1">Cell membrane</location>
        <topology evidence="1">Multi-pass membrane protein</topology>
    </subcellularLocation>
</comment>
<dbReference type="InterPro" id="IPR001851">
    <property type="entry name" value="ABC_transp_permease"/>
</dbReference>
<dbReference type="CDD" id="cd06581">
    <property type="entry name" value="TM_PBP1_LivM_like"/>
    <property type="match status" value="1"/>
</dbReference>
<dbReference type="InterPro" id="IPR043428">
    <property type="entry name" value="LivM-like"/>
</dbReference>
<evidence type="ECO:0000256" key="1">
    <source>
        <dbReference type="ARBA" id="ARBA00004651"/>
    </source>
</evidence>
<dbReference type="PANTHER" id="PTHR30482:SF10">
    <property type="entry name" value="HIGH-AFFINITY BRANCHED-CHAIN AMINO ACID TRANSPORT PROTEIN BRAE"/>
    <property type="match status" value="1"/>
</dbReference>
<sequence length="331" mass="35816">MDWGFIFQQTLTALFTPLALFYILGAQGLNIHFGYTGLLNFGQAGFMAAGAYGTAISYTNWGWPLWAAILFGVLAAVVLGLILGLPTLRLRGDYLAIVTIAASEIIRLTVRSEAVESVTGGNSGINEFANGFYDANIFSNSGRYVLGPLSFRGQELWVMLWGWLLVGFFALLTYLLMRSPWGRVLKSVRENEDAVRSLGKNVYAYKMQSLILGGVMGACGGIILALAKNFAGPDDFATKATFIAYTALILGGAATTFGPVIGGMMFWSIFTFVSETADQAAKANIIPNSVMTDVQAGVIPFIFLGIALMVLMVFRPQGIFGDRKELEVDVR</sequence>
<organism evidence="7 8">
    <name type="scientific">Candidatus Neomicrothrix subdominans</name>
    <dbReference type="NCBI Taxonomy" id="2954438"/>
    <lineage>
        <taxon>Bacteria</taxon>
        <taxon>Bacillati</taxon>
        <taxon>Actinomycetota</taxon>
        <taxon>Acidimicrobiia</taxon>
        <taxon>Acidimicrobiales</taxon>
        <taxon>Microthrixaceae</taxon>
        <taxon>Candidatus Neomicrothrix</taxon>
    </lineage>
</organism>
<name>A0A936NCF8_9ACTN</name>
<feature type="transmembrane region" description="Helical" evidence="6">
    <location>
        <begin position="294"/>
        <end position="314"/>
    </location>
</feature>
<dbReference type="EMBL" id="JADJZA010000006">
    <property type="protein sequence ID" value="MBK9297114.1"/>
    <property type="molecule type" value="Genomic_DNA"/>
</dbReference>
<keyword evidence="3 6" id="KW-0812">Transmembrane</keyword>
<keyword evidence="5 6" id="KW-0472">Membrane</keyword>
<proteinExistence type="predicted"/>
<evidence type="ECO:0000256" key="6">
    <source>
        <dbReference type="SAM" id="Phobius"/>
    </source>
</evidence>
<evidence type="ECO:0000313" key="7">
    <source>
        <dbReference type="EMBL" id="MBK9297114.1"/>
    </source>
</evidence>
<dbReference type="PANTHER" id="PTHR30482">
    <property type="entry name" value="HIGH-AFFINITY BRANCHED-CHAIN AMINO ACID TRANSPORT SYSTEM PERMEASE"/>
    <property type="match status" value="1"/>
</dbReference>
<evidence type="ECO:0000256" key="5">
    <source>
        <dbReference type="ARBA" id="ARBA00023136"/>
    </source>
</evidence>
<feature type="transmembrane region" description="Helical" evidence="6">
    <location>
        <begin position="65"/>
        <end position="85"/>
    </location>
</feature>
<feature type="transmembrane region" description="Helical" evidence="6">
    <location>
        <begin position="156"/>
        <end position="177"/>
    </location>
</feature>
<evidence type="ECO:0000256" key="4">
    <source>
        <dbReference type="ARBA" id="ARBA00022989"/>
    </source>
</evidence>
<dbReference type="GO" id="GO:0015658">
    <property type="term" value="F:branched-chain amino acid transmembrane transporter activity"/>
    <property type="evidence" value="ECO:0007669"/>
    <property type="project" value="InterPro"/>
</dbReference>
<gene>
    <name evidence="7" type="ORF">IPN02_09825</name>
</gene>
<dbReference type="AlphaFoldDB" id="A0A936NCF8"/>
<keyword evidence="2" id="KW-1003">Cell membrane</keyword>
<dbReference type="GO" id="GO:0005886">
    <property type="term" value="C:plasma membrane"/>
    <property type="evidence" value="ECO:0007669"/>
    <property type="project" value="UniProtKB-SubCell"/>
</dbReference>
<dbReference type="Pfam" id="PF02653">
    <property type="entry name" value="BPD_transp_2"/>
    <property type="match status" value="1"/>
</dbReference>
<feature type="transmembrane region" description="Helical" evidence="6">
    <location>
        <begin position="210"/>
        <end position="230"/>
    </location>
</feature>
<comment type="caution">
    <text evidence="7">The sequence shown here is derived from an EMBL/GenBank/DDBJ whole genome shotgun (WGS) entry which is preliminary data.</text>
</comment>
<reference evidence="7 8" key="1">
    <citation type="submission" date="2020-10" db="EMBL/GenBank/DDBJ databases">
        <title>Connecting structure to function with the recovery of over 1000 high-quality activated sludge metagenome-assembled genomes encoding full-length rRNA genes using long-read sequencing.</title>
        <authorList>
            <person name="Singleton C.M."/>
            <person name="Petriglieri F."/>
            <person name="Kristensen J.M."/>
            <person name="Kirkegaard R.H."/>
            <person name="Michaelsen T.Y."/>
            <person name="Andersen M.H."/>
            <person name="Karst S.M."/>
            <person name="Dueholm M.S."/>
            <person name="Nielsen P.H."/>
            <person name="Albertsen M."/>
        </authorList>
    </citation>
    <scope>NUCLEOTIDE SEQUENCE [LARGE SCALE GENOMIC DNA]</scope>
    <source>
        <strain evidence="7">Lyne_18-Q3-R50-59_MAXAC.006</strain>
    </source>
</reference>
<feature type="transmembrane region" description="Helical" evidence="6">
    <location>
        <begin position="6"/>
        <end position="25"/>
    </location>
</feature>
<feature type="transmembrane region" description="Helical" evidence="6">
    <location>
        <begin position="242"/>
        <end position="270"/>
    </location>
</feature>
<keyword evidence="4 6" id="KW-1133">Transmembrane helix</keyword>
<protein>
    <submittedName>
        <fullName evidence="7">Branched-chain amino acid ABC transporter permease</fullName>
    </submittedName>
</protein>